<evidence type="ECO:0000313" key="3">
    <source>
        <dbReference type="EMBL" id="MFB8747401.1"/>
    </source>
</evidence>
<evidence type="ECO:0000313" key="4">
    <source>
        <dbReference type="Proteomes" id="UP000078468"/>
    </source>
</evidence>
<dbReference type="AlphaFoldDB" id="A0A191V3V6"/>
<dbReference type="Proteomes" id="UP000078468">
    <property type="component" value="Chromosome"/>
</dbReference>
<dbReference type="KEGG" id="spav:Spa2297_22960"/>
<dbReference type="Proteomes" id="UP001585018">
    <property type="component" value="Unassembled WGS sequence"/>
</dbReference>
<dbReference type="RefSeq" id="WP_064729910.1">
    <property type="nucleotide sequence ID" value="NZ_BMRX01000002.1"/>
</dbReference>
<feature type="transmembrane region" description="Helical" evidence="1">
    <location>
        <begin position="126"/>
        <end position="145"/>
    </location>
</feature>
<evidence type="ECO:0000313" key="5">
    <source>
        <dbReference type="Proteomes" id="UP001585018"/>
    </source>
</evidence>
<dbReference type="EMBL" id="CP015866">
    <property type="protein sequence ID" value="ANJ09583.1"/>
    <property type="molecule type" value="Genomic_DNA"/>
</dbReference>
<sequence>MPEQDVTVGQLLLAEYESVKSEQRARIGFRDNLLYVTLAVVAAVIAAAAQAKQPSMLLALPPVCVVLGWTYLVNDEKISAIGLYVRDDLGPRLAELAARGGGFTTFGWEAHHRGDTRRRSRKAIQAVIDLTAFCAVPLAALTVFWSNGNVGGLLVGLSALEALAVAGLASQVVRYARAA</sequence>
<evidence type="ECO:0000256" key="1">
    <source>
        <dbReference type="SAM" id="Phobius"/>
    </source>
</evidence>
<keyword evidence="1" id="KW-0812">Transmembrane</keyword>
<proteinExistence type="predicted"/>
<accession>A0A191V3V6</accession>
<reference evidence="2 4" key="1">
    <citation type="submission" date="2016-05" db="EMBL/GenBank/DDBJ databases">
        <title>Non-Contiguous Finished Genome Sequence of Streptomyces parvulus 2297 Integrated Site-Specifically with Actinophage R4.</title>
        <authorList>
            <person name="Nishizawa T."/>
            <person name="Miura T."/>
            <person name="Harada C."/>
            <person name="Guo Y."/>
            <person name="Narisawa K."/>
            <person name="Ohta H."/>
            <person name="Takahashi H."/>
            <person name="Shirai M."/>
        </authorList>
    </citation>
    <scope>NUCLEOTIDE SEQUENCE [LARGE SCALE GENOMIC DNA]</scope>
    <source>
        <strain evidence="2 4">2297</strain>
    </source>
</reference>
<evidence type="ECO:0008006" key="6">
    <source>
        <dbReference type="Google" id="ProtNLM"/>
    </source>
</evidence>
<keyword evidence="1" id="KW-1133">Transmembrane helix</keyword>
<reference evidence="3 5" key="2">
    <citation type="submission" date="2024-01" db="EMBL/GenBank/DDBJ databases">
        <title>Genome mining of biosynthetic gene clusters to explore secondary metabolites of Streptomyces sp.</title>
        <authorList>
            <person name="Baig A."/>
            <person name="Ajitkumar Shintre N."/>
            <person name="Kumar H."/>
            <person name="Anbarasu A."/>
            <person name="Ramaiah S."/>
        </authorList>
    </citation>
    <scope>NUCLEOTIDE SEQUENCE [LARGE SCALE GENOMIC DNA]</scope>
    <source>
        <strain evidence="3 5">A03</strain>
    </source>
</reference>
<protein>
    <recommendedName>
        <fullName evidence="6">Integral membrane protein</fullName>
    </recommendedName>
</protein>
<organism evidence="2 4">
    <name type="scientific">Streptomyces parvulus</name>
    <dbReference type="NCBI Taxonomy" id="146923"/>
    <lineage>
        <taxon>Bacteria</taxon>
        <taxon>Bacillati</taxon>
        <taxon>Actinomycetota</taxon>
        <taxon>Actinomycetes</taxon>
        <taxon>Kitasatosporales</taxon>
        <taxon>Streptomycetaceae</taxon>
        <taxon>Streptomyces</taxon>
    </lineage>
</organism>
<evidence type="ECO:0000313" key="2">
    <source>
        <dbReference type="EMBL" id="ANJ09583.1"/>
    </source>
</evidence>
<keyword evidence="5" id="KW-1185">Reference proteome</keyword>
<name>A0A191V3V6_9ACTN</name>
<dbReference type="EMBL" id="JAYMRR010000001">
    <property type="protein sequence ID" value="MFB8747401.1"/>
    <property type="molecule type" value="Genomic_DNA"/>
</dbReference>
<feature type="transmembrane region" description="Helical" evidence="1">
    <location>
        <begin position="151"/>
        <end position="173"/>
    </location>
</feature>
<dbReference type="GeneID" id="91307759"/>
<feature type="transmembrane region" description="Helical" evidence="1">
    <location>
        <begin position="32"/>
        <end position="49"/>
    </location>
</feature>
<gene>
    <name evidence="2" type="ORF">Spa2297_22960</name>
    <name evidence="3" type="ORF">VSS30_01160</name>
</gene>
<keyword evidence="1" id="KW-0472">Membrane</keyword>
<feature type="transmembrane region" description="Helical" evidence="1">
    <location>
        <begin position="55"/>
        <end position="73"/>
    </location>
</feature>